<dbReference type="PIRSF" id="PIRSF011489">
    <property type="entry name" value="DUF479"/>
    <property type="match status" value="1"/>
</dbReference>
<dbReference type="STRING" id="716816.BST96_05680"/>
<evidence type="ECO:0000256" key="1">
    <source>
        <dbReference type="ARBA" id="ARBA00022516"/>
    </source>
</evidence>
<dbReference type="GO" id="GO:0008770">
    <property type="term" value="F:[acyl-carrier-protein] phosphodiesterase activity"/>
    <property type="evidence" value="ECO:0007669"/>
    <property type="project" value="InterPro"/>
</dbReference>
<dbReference type="InterPro" id="IPR007431">
    <property type="entry name" value="ACP_PD"/>
</dbReference>
<keyword evidence="3" id="KW-0443">Lipid metabolism</keyword>
<evidence type="ECO:0000313" key="5">
    <source>
        <dbReference type="EMBL" id="ARN73653.1"/>
    </source>
</evidence>
<dbReference type="KEGG" id="osg:BST96_05680"/>
<keyword evidence="1" id="KW-0444">Lipid biosynthesis</keyword>
<reference evidence="5 6" key="1">
    <citation type="submission" date="2016-11" db="EMBL/GenBank/DDBJ databases">
        <title>Trade-off between light-utilization and light-protection in marine flavobacteria.</title>
        <authorList>
            <person name="Kumagai Y."/>
        </authorList>
    </citation>
    <scope>NUCLEOTIDE SEQUENCE [LARGE SCALE GENOMIC DNA]</scope>
    <source>
        <strain evidence="5 6">NBRC 107125</strain>
    </source>
</reference>
<evidence type="ECO:0000256" key="4">
    <source>
        <dbReference type="ARBA" id="ARBA00023160"/>
    </source>
</evidence>
<organism evidence="5 6">
    <name type="scientific">Oceanicoccus sagamiensis</name>
    <dbReference type="NCBI Taxonomy" id="716816"/>
    <lineage>
        <taxon>Bacteria</taxon>
        <taxon>Pseudomonadati</taxon>
        <taxon>Pseudomonadota</taxon>
        <taxon>Gammaproteobacteria</taxon>
        <taxon>Cellvibrionales</taxon>
        <taxon>Spongiibacteraceae</taxon>
        <taxon>Oceanicoccus</taxon>
    </lineage>
</organism>
<accession>A0A1X9NI38</accession>
<dbReference type="RefSeq" id="WP_085757767.1">
    <property type="nucleotide sequence ID" value="NZ_CP019343.1"/>
</dbReference>
<evidence type="ECO:0008006" key="7">
    <source>
        <dbReference type="Google" id="ProtNLM"/>
    </source>
</evidence>
<evidence type="ECO:0000313" key="6">
    <source>
        <dbReference type="Proteomes" id="UP000193450"/>
    </source>
</evidence>
<keyword evidence="6" id="KW-1185">Reference proteome</keyword>
<evidence type="ECO:0000256" key="2">
    <source>
        <dbReference type="ARBA" id="ARBA00022801"/>
    </source>
</evidence>
<dbReference type="Proteomes" id="UP000193450">
    <property type="component" value="Chromosome"/>
</dbReference>
<dbReference type="AlphaFoldDB" id="A0A1X9NI38"/>
<proteinExistence type="predicted"/>
<keyword evidence="4" id="KW-0275">Fatty acid biosynthesis</keyword>
<dbReference type="OrthoDB" id="8442777at2"/>
<dbReference type="EMBL" id="CP019343">
    <property type="protein sequence ID" value="ARN73653.1"/>
    <property type="molecule type" value="Genomic_DNA"/>
</dbReference>
<sequence length="194" mass="22822">MNYLAHFHLSHGSDDLLIGALLGDFIKGPLKGERKPSIEQGIFLHRKIDAYTDSHPLLKQAHQLFSPHYRRYAGIMTDVAFDHFLNQHWQQFHPDSLRLFSQQVFQLITSSDQLTPPAKRQAENLARYDVFEHYQHWETVEAALERISQRLLRDNPLASGAREMQGHYSTLEDIFLQFYPELQQHTRELRKAFR</sequence>
<dbReference type="PANTHER" id="PTHR38764:SF1">
    <property type="entry name" value="ACYL CARRIER PROTEIN PHOSPHODIESTERASE"/>
    <property type="match status" value="1"/>
</dbReference>
<dbReference type="Pfam" id="PF04336">
    <property type="entry name" value="ACP_PD"/>
    <property type="match status" value="1"/>
</dbReference>
<protein>
    <recommendedName>
        <fullName evidence="7">ACP phosphodiesterase</fullName>
    </recommendedName>
</protein>
<name>A0A1X9NI38_9GAMM</name>
<dbReference type="PANTHER" id="PTHR38764">
    <property type="entry name" value="ACYL CARRIER PROTEIN PHOSPHODIESTERASE"/>
    <property type="match status" value="1"/>
</dbReference>
<evidence type="ECO:0000256" key="3">
    <source>
        <dbReference type="ARBA" id="ARBA00023098"/>
    </source>
</evidence>
<gene>
    <name evidence="5" type="ORF">BST96_05680</name>
</gene>
<dbReference type="GO" id="GO:0006633">
    <property type="term" value="P:fatty acid biosynthetic process"/>
    <property type="evidence" value="ECO:0007669"/>
    <property type="project" value="UniProtKB-KW"/>
</dbReference>
<keyword evidence="4" id="KW-0276">Fatty acid metabolism</keyword>
<keyword evidence="2" id="KW-0378">Hydrolase</keyword>